<accession>A0A9X0B4I5</accession>
<dbReference type="PANTHER" id="PTHR45694">
    <property type="entry name" value="GLUTAREDOXIN 2"/>
    <property type="match status" value="1"/>
</dbReference>
<dbReference type="SUPFAM" id="SSF52833">
    <property type="entry name" value="Thioredoxin-like"/>
    <property type="match status" value="1"/>
</dbReference>
<reference evidence="2" key="2">
    <citation type="journal article" date="2023" name="IMA Fungus">
        <title>Comparative genomic study of the Penicillium genus elucidates a diverse pangenome and 15 lateral gene transfer events.</title>
        <authorList>
            <person name="Petersen C."/>
            <person name="Sorensen T."/>
            <person name="Nielsen M.R."/>
            <person name="Sondergaard T.E."/>
            <person name="Sorensen J.L."/>
            <person name="Fitzpatrick D.A."/>
            <person name="Frisvad J.C."/>
            <person name="Nielsen K.L."/>
        </authorList>
    </citation>
    <scope>NUCLEOTIDE SEQUENCE</scope>
    <source>
        <strain evidence="2">IBT 29677</strain>
    </source>
</reference>
<dbReference type="OrthoDB" id="418495at2759"/>
<dbReference type="PANTHER" id="PTHR45694:SF18">
    <property type="entry name" value="GLUTAREDOXIN-1-RELATED"/>
    <property type="match status" value="1"/>
</dbReference>
<feature type="domain" description="Glutaredoxin" evidence="1">
    <location>
        <begin position="85"/>
        <end position="121"/>
    </location>
</feature>
<protein>
    <recommendedName>
        <fullName evidence="1">Glutaredoxin domain-containing protein</fullName>
    </recommendedName>
</protein>
<dbReference type="Gene3D" id="3.40.30.10">
    <property type="entry name" value="Glutaredoxin"/>
    <property type="match status" value="1"/>
</dbReference>
<sequence length="144" mass="16105">MSVFKRLSGFFSSPTPEELAAAKTKVQALINENGVVVFSKSYCPYCASTKRTLNKLGAKYVLLELNEIALSYDAMRCHHQVFIFDAKYFDIGDDGRALQSALQEITYQTTVPNIFIGRKHIGGNSELQDIKEQLPEFLRHAGAL</sequence>
<dbReference type="GO" id="GO:0005634">
    <property type="term" value="C:nucleus"/>
    <property type="evidence" value="ECO:0007669"/>
    <property type="project" value="TreeGrafter"/>
</dbReference>
<dbReference type="GO" id="GO:0015038">
    <property type="term" value="F:glutathione disulfide oxidoreductase activity"/>
    <property type="evidence" value="ECO:0007669"/>
    <property type="project" value="TreeGrafter"/>
</dbReference>
<dbReference type="InterPro" id="IPR002109">
    <property type="entry name" value="Glutaredoxin"/>
</dbReference>
<feature type="domain" description="Glutaredoxin" evidence="1">
    <location>
        <begin position="35"/>
        <end position="73"/>
    </location>
</feature>
<dbReference type="GeneID" id="81374047"/>
<gene>
    <name evidence="2" type="ORF">N7509_010430</name>
</gene>
<dbReference type="PROSITE" id="PS51354">
    <property type="entry name" value="GLUTAREDOXIN_2"/>
    <property type="match status" value="1"/>
</dbReference>
<keyword evidence="3" id="KW-1185">Reference proteome</keyword>
<dbReference type="EMBL" id="JAPZBU010000009">
    <property type="protein sequence ID" value="KAJ5387889.1"/>
    <property type="molecule type" value="Genomic_DNA"/>
</dbReference>
<reference evidence="2" key="1">
    <citation type="submission" date="2022-12" db="EMBL/GenBank/DDBJ databases">
        <authorList>
            <person name="Petersen C."/>
        </authorList>
    </citation>
    <scope>NUCLEOTIDE SEQUENCE</scope>
    <source>
        <strain evidence="2">IBT 29677</strain>
    </source>
</reference>
<organism evidence="2 3">
    <name type="scientific">Penicillium cosmopolitanum</name>
    <dbReference type="NCBI Taxonomy" id="1131564"/>
    <lineage>
        <taxon>Eukaryota</taxon>
        <taxon>Fungi</taxon>
        <taxon>Dikarya</taxon>
        <taxon>Ascomycota</taxon>
        <taxon>Pezizomycotina</taxon>
        <taxon>Eurotiomycetes</taxon>
        <taxon>Eurotiomycetidae</taxon>
        <taxon>Eurotiales</taxon>
        <taxon>Aspergillaceae</taxon>
        <taxon>Penicillium</taxon>
    </lineage>
</organism>
<dbReference type="Pfam" id="PF00462">
    <property type="entry name" value="Glutaredoxin"/>
    <property type="match status" value="2"/>
</dbReference>
<dbReference type="InterPro" id="IPR036249">
    <property type="entry name" value="Thioredoxin-like_sf"/>
</dbReference>
<evidence type="ECO:0000313" key="3">
    <source>
        <dbReference type="Proteomes" id="UP001147747"/>
    </source>
</evidence>
<dbReference type="CDD" id="cd03419">
    <property type="entry name" value="GRX_GRXh_1_2_like"/>
    <property type="match status" value="1"/>
</dbReference>
<dbReference type="Proteomes" id="UP001147747">
    <property type="component" value="Unassembled WGS sequence"/>
</dbReference>
<dbReference type="AlphaFoldDB" id="A0A9X0B4I5"/>
<name>A0A9X0B4I5_9EURO</name>
<comment type="caution">
    <text evidence="2">The sequence shown here is derived from an EMBL/GenBank/DDBJ whole genome shotgun (WGS) entry which is preliminary data.</text>
</comment>
<dbReference type="GO" id="GO:0034599">
    <property type="term" value="P:cellular response to oxidative stress"/>
    <property type="evidence" value="ECO:0007669"/>
    <property type="project" value="TreeGrafter"/>
</dbReference>
<dbReference type="GO" id="GO:0005737">
    <property type="term" value="C:cytoplasm"/>
    <property type="evidence" value="ECO:0007669"/>
    <property type="project" value="TreeGrafter"/>
</dbReference>
<proteinExistence type="predicted"/>
<evidence type="ECO:0000313" key="2">
    <source>
        <dbReference type="EMBL" id="KAJ5387889.1"/>
    </source>
</evidence>
<evidence type="ECO:0000259" key="1">
    <source>
        <dbReference type="Pfam" id="PF00462"/>
    </source>
</evidence>
<dbReference type="InterPro" id="IPR011767">
    <property type="entry name" value="GLR_AS"/>
</dbReference>
<dbReference type="PROSITE" id="PS00195">
    <property type="entry name" value="GLUTAREDOXIN_1"/>
    <property type="match status" value="1"/>
</dbReference>
<dbReference type="RefSeq" id="XP_056485687.1">
    <property type="nucleotide sequence ID" value="XM_056635067.1"/>
</dbReference>